<proteinExistence type="predicted"/>
<evidence type="ECO:0000313" key="3">
    <source>
        <dbReference type="Proteomes" id="UP000747399"/>
    </source>
</evidence>
<dbReference type="Proteomes" id="UP000747399">
    <property type="component" value="Unassembled WGS sequence"/>
</dbReference>
<sequence>MHCQQNKLPSRRHARAPPKPLLPPFKFFLRASSAARRGKFPSVMTRTTLAPNPNGGDGGDGGGRPGGRGDGDVPRGDGGDGGRGGGSCMARRGGDGGTDIKTDR</sequence>
<comment type="caution">
    <text evidence="2">The sequence shown here is derived from an EMBL/GenBank/DDBJ whole genome shotgun (WGS) entry which is preliminary data.</text>
</comment>
<accession>A0A8J4BHD5</accession>
<feature type="compositionally biased region" description="Basic and acidic residues" evidence="1">
    <location>
        <begin position="92"/>
        <end position="104"/>
    </location>
</feature>
<evidence type="ECO:0000313" key="2">
    <source>
        <dbReference type="EMBL" id="GIL61555.1"/>
    </source>
</evidence>
<dbReference type="AlphaFoldDB" id="A0A8J4BHD5"/>
<evidence type="ECO:0000256" key="1">
    <source>
        <dbReference type="SAM" id="MobiDB-lite"/>
    </source>
</evidence>
<feature type="compositionally biased region" description="Basic and acidic residues" evidence="1">
    <location>
        <begin position="67"/>
        <end position="80"/>
    </location>
</feature>
<gene>
    <name evidence="2" type="ORF">Vafri_16068</name>
</gene>
<keyword evidence="3" id="KW-1185">Reference proteome</keyword>
<reference evidence="2" key="1">
    <citation type="journal article" date="2021" name="Proc. Natl. Acad. Sci. U.S.A.">
        <title>Three genomes in the algal genus Volvox reveal the fate of a haploid sex-determining region after a transition to homothallism.</title>
        <authorList>
            <person name="Yamamoto K."/>
            <person name="Hamaji T."/>
            <person name="Kawai-Toyooka H."/>
            <person name="Matsuzaki R."/>
            <person name="Takahashi F."/>
            <person name="Nishimura Y."/>
            <person name="Kawachi M."/>
            <person name="Noguchi H."/>
            <person name="Minakuchi Y."/>
            <person name="Umen J.G."/>
            <person name="Toyoda A."/>
            <person name="Nozaki H."/>
        </authorList>
    </citation>
    <scope>NUCLEOTIDE SEQUENCE</scope>
    <source>
        <strain evidence="2">NIES-3780</strain>
    </source>
</reference>
<name>A0A8J4BHD5_9CHLO</name>
<dbReference type="EMBL" id="BNCO01000046">
    <property type="protein sequence ID" value="GIL61555.1"/>
    <property type="molecule type" value="Genomic_DNA"/>
</dbReference>
<protein>
    <submittedName>
        <fullName evidence="2">Uncharacterized protein</fullName>
    </submittedName>
</protein>
<feature type="region of interest" description="Disordered" evidence="1">
    <location>
        <begin position="36"/>
        <end position="104"/>
    </location>
</feature>
<feature type="compositionally biased region" description="Gly residues" evidence="1">
    <location>
        <begin position="55"/>
        <end position="66"/>
    </location>
</feature>
<organism evidence="2 3">
    <name type="scientific">Volvox africanus</name>
    <dbReference type="NCBI Taxonomy" id="51714"/>
    <lineage>
        <taxon>Eukaryota</taxon>
        <taxon>Viridiplantae</taxon>
        <taxon>Chlorophyta</taxon>
        <taxon>core chlorophytes</taxon>
        <taxon>Chlorophyceae</taxon>
        <taxon>CS clade</taxon>
        <taxon>Chlamydomonadales</taxon>
        <taxon>Volvocaceae</taxon>
        <taxon>Volvox</taxon>
    </lineage>
</organism>
<feature type="region of interest" description="Disordered" evidence="1">
    <location>
        <begin position="1"/>
        <end position="24"/>
    </location>
</feature>